<dbReference type="RefSeq" id="WP_244054254.1">
    <property type="nucleotide sequence ID" value="NZ_BQXH01000002.1"/>
</dbReference>
<gene>
    <name evidence="1" type="ORF">LPAF129_02610</name>
</gene>
<accession>A0ABQ5JIN6</accession>
<name>A0ABQ5JIN6_9LACO</name>
<keyword evidence="2" id="KW-1185">Reference proteome</keyword>
<reference evidence="1" key="1">
    <citation type="journal article" date="2022" name="Int. J. Syst. Evol. Microbiol.">
        <title>A novel species of lactic acid bacteria, Ligilactobacillus pabuli sp. nov., isolated from alfalfa silage.</title>
        <authorList>
            <person name="Tohno M."/>
            <person name="Tanizawa Y."/>
            <person name="Sawada H."/>
            <person name="Sakamoto M."/>
            <person name="Ohkuma M."/>
            <person name="Kobayashi H."/>
        </authorList>
    </citation>
    <scope>NUCLEOTIDE SEQUENCE</scope>
    <source>
        <strain evidence="1">AF129</strain>
    </source>
</reference>
<dbReference type="Proteomes" id="UP001055149">
    <property type="component" value="Unassembled WGS sequence"/>
</dbReference>
<organism evidence="1 2">
    <name type="scientific">Ligilactobacillus pabuli</name>
    <dbReference type="NCBI Taxonomy" id="2886039"/>
    <lineage>
        <taxon>Bacteria</taxon>
        <taxon>Bacillati</taxon>
        <taxon>Bacillota</taxon>
        <taxon>Bacilli</taxon>
        <taxon>Lactobacillales</taxon>
        <taxon>Lactobacillaceae</taxon>
        <taxon>Ligilactobacillus</taxon>
    </lineage>
</organism>
<evidence type="ECO:0000313" key="2">
    <source>
        <dbReference type="Proteomes" id="UP001055149"/>
    </source>
</evidence>
<proteinExistence type="predicted"/>
<dbReference type="EMBL" id="BQXH01000002">
    <property type="protein sequence ID" value="GKS80576.1"/>
    <property type="molecule type" value="Genomic_DNA"/>
</dbReference>
<comment type="caution">
    <text evidence="1">The sequence shown here is derived from an EMBL/GenBank/DDBJ whole genome shotgun (WGS) entry which is preliminary data.</text>
</comment>
<evidence type="ECO:0000313" key="1">
    <source>
        <dbReference type="EMBL" id="GKS80576.1"/>
    </source>
</evidence>
<sequence length="342" mass="39337">MKISEVNAATEQYTVADLRKLVKEMYKCMPKKVREEKNVDKLVLNMEDFLATKAAKKKQDKQNKQGDLPALATDITSFIENAKQGYYLKANSVISQKERTKWRKIVHNFIARLVTVPAKTPSGQQATALLGKLYNLLSMIGEESPFGLENQFDPVGFSQPVLYGVLVRRLFAWKVDQETIDQALDYLFLNDVAFDSIRSDLSNVLLAVLRTSSTQELVLAAVKQRMPVTLPARSSKNFWQQVELNNDYTRLVTLLEFKLKRNAQGITYFKKYFLVENQQIMFQTLLDWLEDDELFTEWVSEYENGVRAGVQFNAELQLEYEVIKEADVQTADELFEAIISRD</sequence>
<protein>
    <submittedName>
        <fullName evidence="1">Uncharacterized protein</fullName>
    </submittedName>
</protein>